<sequence>MNRWHIYEILKQNKIPSMDDLAEIERKSATEAKEGLLEWLTLLSRDEHYQRKSLVHKSTHDNRNLLNGRCIK</sequence>
<gene>
    <name evidence="1" type="ORF">SDC9_59728</name>
</gene>
<evidence type="ECO:0000313" key="1">
    <source>
        <dbReference type="EMBL" id="MPM13371.1"/>
    </source>
</evidence>
<organism evidence="1">
    <name type="scientific">bioreactor metagenome</name>
    <dbReference type="NCBI Taxonomy" id="1076179"/>
    <lineage>
        <taxon>unclassified sequences</taxon>
        <taxon>metagenomes</taxon>
        <taxon>ecological metagenomes</taxon>
    </lineage>
</organism>
<comment type="caution">
    <text evidence="1">The sequence shown here is derived from an EMBL/GenBank/DDBJ whole genome shotgun (WGS) entry which is preliminary data.</text>
</comment>
<dbReference type="AlphaFoldDB" id="A0A644XC89"/>
<reference evidence="1" key="1">
    <citation type="submission" date="2019-08" db="EMBL/GenBank/DDBJ databases">
        <authorList>
            <person name="Kucharzyk K."/>
            <person name="Murdoch R.W."/>
            <person name="Higgins S."/>
            <person name="Loffler F."/>
        </authorList>
    </citation>
    <scope>NUCLEOTIDE SEQUENCE</scope>
</reference>
<dbReference type="EMBL" id="VSSQ01002110">
    <property type="protein sequence ID" value="MPM13371.1"/>
    <property type="molecule type" value="Genomic_DNA"/>
</dbReference>
<protein>
    <submittedName>
        <fullName evidence="1">Uncharacterized protein</fullName>
    </submittedName>
</protein>
<name>A0A644XC89_9ZZZZ</name>
<accession>A0A644XC89</accession>
<proteinExistence type="predicted"/>